<keyword evidence="3" id="KW-0804">Transcription</keyword>
<dbReference type="PANTHER" id="PTHR47506">
    <property type="entry name" value="TRANSCRIPTIONAL REGULATORY PROTEIN"/>
    <property type="match status" value="1"/>
</dbReference>
<dbReference type="Gene3D" id="1.10.357.10">
    <property type="entry name" value="Tetracycline Repressor, domain 2"/>
    <property type="match status" value="1"/>
</dbReference>
<evidence type="ECO:0000313" key="8">
    <source>
        <dbReference type="Proteomes" id="UP000286931"/>
    </source>
</evidence>
<dbReference type="GO" id="GO:0003677">
    <property type="term" value="F:DNA binding"/>
    <property type="evidence" value="ECO:0007669"/>
    <property type="project" value="UniProtKB-UniRule"/>
</dbReference>
<comment type="caution">
    <text evidence="7">The sequence shown here is derived from an EMBL/GenBank/DDBJ whole genome shotgun (WGS) entry which is preliminary data.</text>
</comment>
<evidence type="ECO:0000256" key="5">
    <source>
        <dbReference type="SAM" id="Coils"/>
    </source>
</evidence>
<evidence type="ECO:0000256" key="1">
    <source>
        <dbReference type="ARBA" id="ARBA00023015"/>
    </source>
</evidence>
<evidence type="ECO:0000313" key="7">
    <source>
        <dbReference type="EMBL" id="GCD94626.1"/>
    </source>
</evidence>
<feature type="coiled-coil region" evidence="5">
    <location>
        <begin position="117"/>
        <end position="144"/>
    </location>
</feature>
<dbReference type="PROSITE" id="PS50977">
    <property type="entry name" value="HTH_TETR_2"/>
    <property type="match status" value="1"/>
</dbReference>
<dbReference type="InterPro" id="IPR011075">
    <property type="entry name" value="TetR_C"/>
</dbReference>
<reference evidence="7 8" key="1">
    <citation type="submission" date="2018-12" db="EMBL/GenBank/DDBJ databases">
        <title>Draft genome sequence of Embleya hyalina NBRC 13850T.</title>
        <authorList>
            <person name="Komaki H."/>
            <person name="Hosoyama A."/>
            <person name="Kimura A."/>
            <person name="Ichikawa N."/>
            <person name="Tamura T."/>
        </authorList>
    </citation>
    <scope>NUCLEOTIDE SEQUENCE [LARGE SCALE GENOMIC DNA]</scope>
    <source>
        <strain evidence="7 8">NBRC 13850</strain>
    </source>
</reference>
<dbReference type="Proteomes" id="UP000286931">
    <property type="component" value="Unassembled WGS sequence"/>
</dbReference>
<organism evidence="7 8">
    <name type="scientific">Embleya hyalina</name>
    <dbReference type="NCBI Taxonomy" id="516124"/>
    <lineage>
        <taxon>Bacteria</taxon>
        <taxon>Bacillati</taxon>
        <taxon>Actinomycetota</taxon>
        <taxon>Actinomycetes</taxon>
        <taxon>Kitasatosporales</taxon>
        <taxon>Streptomycetaceae</taxon>
        <taxon>Embleya</taxon>
    </lineage>
</organism>
<dbReference type="SUPFAM" id="SSF48498">
    <property type="entry name" value="Tetracyclin repressor-like, C-terminal domain"/>
    <property type="match status" value="1"/>
</dbReference>
<sequence length="204" mass="22054">MARMSGTQGRPRGFDREAALDRAVVEFWRHGYEATSVSGLTTAMGIKPPSLYAAFGDKRTLFSEAIQRYGATYGAVAGRVFEAEPDARRGMERMLHTLAEVYTEPGHPPGCMVITAAVNCTAAAEEVKAELRALREASKAVFRRRIAADVAAGRLPADTDPDDLATYYAAVVQGMSTQAVDGVGRERLERVAELAMRGWPDAEG</sequence>
<keyword evidence="5" id="KW-0175">Coiled coil</keyword>
<evidence type="ECO:0000256" key="3">
    <source>
        <dbReference type="ARBA" id="ARBA00023163"/>
    </source>
</evidence>
<evidence type="ECO:0000256" key="4">
    <source>
        <dbReference type="PROSITE-ProRule" id="PRU00335"/>
    </source>
</evidence>
<feature type="domain" description="HTH tetR-type" evidence="6">
    <location>
        <begin position="13"/>
        <end position="73"/>
    </location>
</feature>
<accession>A0A401YJ52</accession>
<gene>
    <name evidence="7" type="ORF">EHYA_02295</name>
</gene>
<protein>
    <submittedName>
        <fullName evidence="7">TetR family transcriptional regulator</fullName>
    </submittedName>
</protein>
<dbReference type="Pfam" id="PF16925">
    <property type="entry name" value="TetR_C_13"/>
    <property type="match status" value="1"/>
</dbReference>
<dbReference type="Pfam" id="PF00440">
    <property type="entry name" value="TetR_N"/>
    <property type="match status" value="1"/>
</dbReference>
<name>A0A401YJ52_9ACTN</name>
<dbReference type="AlphaFoldDB" id="A0A401YJ52"/>
<dbReference type="EMBL" id="BIFH01000016">
    <property type="protein sequence ID" value="GCD94626.1"/>
    <property type="molecule type" value="Genomic_DNA"/>
</dbReference>
<evidence type="ECO:0000259" key="6">
    <source>
        <dbReference type="PROSITE" id="PS50977"/>
    </source>
</evidence>
<keyword evidence="1" id="KW-0805">Transcription regulation</keyword>
<evidence type="ECO:0000256" key="2">
    <source>
        <dbReference type="ARBA" id="ARBA00023125"/>
    </source>
</evidence>
<dbReference type="InterPro" id="IPR001647">
    <property type="entry name" value="HTH_TetR"/>
</dbReference>
<dbReference type="InterPro" id="IPR009057">
    <property type="entry name" value="Homeodomain-like_sf"/>
</dbReference>
<keyword evidence="8" id="KW-1185">Reference proteome</keyword>
<dbReference type="SUPFAM" id="SSF46689">
    <property type="entry name" value="Homeodomain-like"/>
    <property type="match status" value="1"/>
</dbReference>
<proteinExistence type="predicted"/>
<dbReference type="Gene3D" id="1.10.10.60">
    <property type="entry name" value="Homeodomain-like"/>
    <property type="match status" value="1"/>
</dbReference>
<dbReference type="InterPro" id="IPR036271">
    <property type="entry name" value="Tet_transcr_reg_TetR-rel_C_sf"/>
</dbReference>
<feature type="DNA-binding region" description="H-T-H motif" evidence="4">
    <location>
        <begin position="36"/>
        <end position="55"/>
    </location>
</feature>
<dbReference type="PANTHER" id="PTHR47506:SF1">
    <property type="entry name" value="HTH-TYPE TRANSCRIPTIONAL REGULATOR YJDC"/>
    <property type="match status" value="1"/>
</dbReference>
<keyword evidence="2 4" id="KW-0238">DNA-binding</keyword>